<gene>
    <name evidence="2" type="ORF">ACFFK0_24965</name>
</gene>
<accession>A0ABV6DSM4</accession>
<feature type="region of interest" description="Disordered" evidence="1">
    <location>
        <begin position="58"/>
        <end position="80"/>
    </location>
</feature>
<keyword evidence="3" id="KW-1185">Reference proteome</keyword>
<dbReference type="Proteomes" id="UP001589776">
    <property type="component" value="Unassembled WGS sequence"/>
</dbReference>
<evidence type="ECO:0000256" key="1">
    <source>
        <dbReference type="SAM" id="MobiDB-lite"/>
    </source>
</evidence>
<proteinExistence type="predicted"/>
<comment type="caution">
    <text evidence="2">The sequence shown here is derived from an EMBL/GenBank/DDBJ whole genome shotgun (WGS) entry which is preliminary data.</text>
</comment>
<evidence type="ECO:0008006" key="4">
    <source>
        <dbReference type="Google" id="ProtNLM"/>
    </source>
</evidence>
<organism evidence="2 3">
    <name type="scientific">Paenibacillus chartarius</name>
    <dbReference type="NCBI Taxonomy" id="747481"/>
    <lineage>
        <taxon>Bacteria</taxon>
        <taxon>Bacillati</taxon>
        <taxon>Bacillota</taxon>
        <taxon>Bacilli</taxon>
        <taxon>Bacillales</taxon>
        <taxon>Paenibacillaceae</taxon>
        <taxon>Paenibacillus</taxon>
    </lineage>
</organism>
<sequence length="80" mass="9089">MSGKGSPLVWREALRQLFADAGYEREELLHMIESYEQLAADFAALLAENERLRGEAALRKAQPETGPHHMSSKLWEAIHE</sequence>
<reference evidence="2 3" key="1">
    <citation type="submission" date="2024-09" db="EMBL/GenBank/DDBJ databases">
        <authorList>
            <person name="Sun Q."/>
            <person name="Mori K."/>
        </authorList>
    </citation>
    <scope>NUCLEOTIDE SEQUENCE [LARGE SCALE GENOMIC DNA]</scope>
    <source>
        <strain evidence="2 3">CCM 7759</strain>
    </source>
</reference>
<evidence type="ECO:0000313" key="2">
    <source>
        <dbReference type="EMBL" id="MFC0215653.1"/>
    </source>
</evidence>
<evidence type="ECO:0000313" key="3">
    <source>
        <dbReference type="Proteomes" id="UP001589776"/>
    </source>
</evidence>
<name>A0ABV6DSM4_9BACL</name>
<protein>
    <recommendedName>
        <fullName evidence="4">DivIVA domain-containing protein</fullName>
    </recommendedName>
</protein>
<dbReference type="RefSeq" id="WP_377473110.1">
    <property type="nucleotide sequence ID" value="NZ_JBHLWN010000101.1"/>
</dbReference>
<dbReference type="EMBL" id="JBHLWN010000101">
    <property type="protein sequence ID" value="MFC0215653.1"/>
    <property type="molecule type" value="Genomic_DNA"/>
</dbReference>